<proteinExistence type="predicted"/>
<keyword evidence="2" id="KW-1185">Reference proteome</keyword>
<dbReference type="STRING" id="47427.A0A2H3E6F3"/>
<dbReference type="Proteomes" id="UP000217790">
    <property type="component" value="Unassembled WGS sequence"/>
</dbReference>
<accession>A0A2H3E6F3</accession>
<sequence>MIYHHCQAQNGPNTYSDPEAIKAAIDDMDDDQVTEFAQGNLRMSAPTEVQAQRKWLAVIRVMMLKTASAGTQGRCFVPPEILRTRHKAFDPLWDGISRSASQSLKKQAIEHIESTWKPNPSLFKRYSMTQSTLLIIHLSNSSRLTLLNKKDFARFFGCRVVSSNACKVVEFAAKPLHCPLSTLATREELIEWLTRVLITNILPPESLTRPKR</sequence>
<reference evidence="2" key="1">
    <citation type="journal article" date="2017" name="Nat. Ecol. Evol.">
        <title>Genome expansion and lineage-specific genetic innovations in the forest pathogenic fungi Armillaria.</title>
        <authorList>
            <person name="Sipos G."/>
            <person name="Prasanna A.N."/>
            <person name="Walter M.C."/>
            <person name="O'Connor E."/>
            <person name="Balint B."/>
            <person name="Krizsan K."/>
            <person name="Kiss B."/>
            <person name="Hess J."/>
            <person name="Varga T."/>
            <person name="Slot J."/>
            <person name="Riley R."/>
            <person name="Boka B."/>
            <person name="Rigling D."/>
            <person name="Barry K."/>
            <person name="Lee J."/>
            <person name="Mihaltcheva S."/>
            <person name="LaButti K."/>
            <person name="Lipzen A."/>
            <person name="Waldron R."/>
            <person name="Moloney N.M."/>
            <person name="Sperisen C."/>
            <person name="Kredics L."/>
            <person name="Vagvoelgyi C."/>
            <person name="Patrignani A."/>
            <person name="Fitzpatrick D."/>
            <person name="Nagy I."/>
            <person name="Doyle S."/>
            <person name="Anderson J.B."/>
            <person name="Grigoriev I.V."/>
            <person name="Gueldener U."/>
            <person name="Muensterkoetter M."/>
            <person name="Nagy L.G."/>
        </authorList>
    </citation>
    <scope>NUCLEOTIDE SEQUENCE [LARGE SCALE GENOMIC DNA]</scope>
    <source>
        <strain evidence="2">Ar21-2</strain>
    </source>
</reference>
<evidence type="ECO:0000313" key="1">
    <source>
        <dbReference type="EMBL" id="PBL02982.1"/>
    </source>
</evidence>
<organism evidence="1 2">
    <name type="scientific">Armillaria gallica</name>
    <name type="common">Bulbous honey fungus</name>
    <name type="synonym">Armillaria bulbosa</name>
    <dbReference type="NCBI Taxonomy" id="47427"/>
    <lineage>
        <taxon>Eukaryota</taxon>
        <taxon>Fungi</taxon>
        <taxon>Dikarya</taxon>
        <taxon>Basidiomycota</taxon>
        <taxon>Agaricomycotina</taxon>
        <taxon>Agaricomycetes</taxon>
        <taxon>Agaricomycetidae</taxon>
        <taxon>Agaricales</taxon>
        <taxon>Marasmiineae</taxon>
        <taxon>Physalacriaceae</taxon>
        <taxon>Armillaria</taxon>
    </lineage>
</organism>
<dbReference type="InParanoid" id="A0A2H3E6F3"/>
<dbReference type="EMBL" id="KZ293645">
    <property type="protein sequence ID" value="PBL02982.1"/>
    <property type="molecule type" value="Genomic_DNA"/>
</dbReference>
<dbReference type="AlphaFoldDB" id="A0A2H3E6F3"/>
<evidence type="ECO:0000313" key="2">
    <source>
        <dbReference type="Proteomes" id="UP000217790"/>
    </source>
</evidence>
<protein>
    <submittedName>
        <fullName evidence="1">Uncharacterized protein</fullName>
    </submittedName>
</protein>
<name>A0A2H3E6F3_ARMGA</name>
<gene>
    <name evidence="1" type="ORF">ARMGADRAFT_1110668</name>
</gene>
<dbReference type="OrthoDB" id="10603517at2759"/>